<dbReference type="OrthoDB" id="4802432at2759"/>
<name>A0A2T4C8Y5_TRILO</name>
<proteinExistence type="predicted"/>
<reference evidence="2 3" key="1">
    <citation type="submission" date="2016-07" db="EMBL/GenBank/DDBJ databases">
        <title>Multiple horizontal gene transfer events from other fungi enriched the ability of initially mycotrophic Trichoderma (Ascomycota) to feed on dead plant biomass.</title>
        <authorList>
            <consortium name="DOE Joint Genome Institute"/>
            <person name="Aerts A."/>
            <person name="Atanasova L."/>
            <person name="Chenthamara K."/>
            <person name="Zhang J."/>
            <person name="Grujic M."/>
            <person name="Henrissat B."/>
            <person name="Kuo A."/>
            <person name="Salamov A."/>
            <person name="Lipzen A."/>
            <person name="Labutti K."/>
            <person name="Barry K."/>
            <person name="Miao Y."/>
            <person name="Rahimi M.J."/>
            <person name="Shen Q."/>
            <person name="Grigoriev I.V."/>
            <person name="Kubicek C.P."/>
            <person name="Druzhinina I.S."/>
        </authorList>
    </citation>
    <scope>NUCLEOTIDE SEQUENCE [LARGE SCALE GENOMIC DNA]</scope>
    <source>
        <strain evidence="2 3">ATCC 18648</strain>
    </source>
</reference>
<feature type="domain" description="DUF6546" evidence="1">
    <location>
        <begin position="290"/>
        <end position="485"/>
    </location>
</feature>
<protein>
    <recommendedName>
        <fullName evidence="1">DUF6546 domain-containing protein</fullName>
    </recommendedName>
</protein>
<dbReference type="Proteomes" id="UP000240760">
    <property type="component" value="Unassembled WGS sequence"/>
</dbReference>
<organism evidence="2 3">
    <name type="scientific">Trichoderma longibrachiatum ATCC 18648</name>
    <dbReference type="NCBI Taxonomy" id="983965"/>
    <lineage>
        <taxon>Eukaryota</taxon>
        <taxon>Fungi</taxon>
        <taxon>Dikarya</taxon>
        <taxon>Ascomycota</taxon>
        <taxon>Pezizomycotina</taxon>
        <taxon>Sordariomycetes</taxon>
        <taxon>Hypocreomycetidae</taxon>
        <taxon>Hypocreales</taxon>
        <taxon>Hypocreaceae</taxon>
        <taxon>Trichoderma</taxon>
    </lineage>
</organism>
<evidence type="ECO:0000313" key="2">
    <source>
        <dbReference type="EMBL" id="PTB78004.1"/>
    </source>
</evidence>
<evidence type="ECO:0000313" key="3">
    <source>
        <dbReference type="Proteomes" id="UP000240760"/>
    </source>
</evidence>
<dbReference type="InterPro" id="IPR046676">
    <property type="entry name" value="DUF6546"/>
</dbReference>
<sequence length="519" mass="60106">MSSAPSTDTSWNCLPPETRQQILQALLEQHDCRLAPYATVSREWQAVIEPHSFSRIRLTPSRIEDFQSMVHRNRAYVRYIWLCVELAEYNCFMCAPMDPILRGFCTTDSFRLMTALLDVFTVLSRWESRDSLQLDISIYSVSDSEHWFKYLTFDPDDPFKKGDRRRRIERAIRDKCDDWNHGWRGGRRSSAPDSWAMHKIFNEIMGDGPFSEDEHAHDYWQLLPLVPAVTSVLLRQQNRRRWKPTALACILGRLPRLREVHYEPWRPWVHAQQVSTDEGMQSLLQALASRQVRRLILFETSCPQYLLDFPNFNADRGSTVGISRAMARASLMLEHLSASFMVEASQFFAARDPYWRWRNLTWLALTSRLLTPVEDPDTRDDMLRAAAAAATAMRKLETMEIWNGSEGLAMVFRYKRAPSRGTAEILIRGTWELTLHPAVVHAWEAVARRHCCYGCAIERESLDAAAITSYGDAVHYLRLSNPVIRPISLEQIRMEQRIRDGTFSVSSREEEVNGELDSE</sequence>
<dbReference type="EMBL" id="KZ679129">
    <property type="protein sequence ID" value="PTB78004.1"/>
    <property type="molecule type" value="Genomic_DNA"/>
</dbReference>
<keyword evidence="3" id="KW-1185">Reference proteome</keyword>
<dbReference type="AlphaFoldDB" id="A0A2T4C8Y5"/>
<dbReference type="Pfam" id="PF20183">
    <property type="entry name" value="DUF6546"/>
    <property type="match status" value="1"/>
</dbReference>
<gene>
    <name evidence="2" type="ORF">M440DRAFT_1420184</name>
</gene>
<evidence type="ECO:0000259" key="1">
    <source>
        <dbReference type="Pfam" id="PF20183"/>
    </source>
</evidence>
<accession>A0A2T4C8Y5</accession>